<evidence type="ECO:0000256" key="1">
    <source>
        <dbReference type="ARBA" id="ARBA00022553"/>
    </source>
</evidence>
<feature type="domain" description="Response regulatory" evidence="3">
    <location>
        <begin position="5"/>
        <end position="119"/>
    </location>
</feature>
<dbReference type="Gene3D" id="3.40.50.2300">
    <property type="match status" value="1"/>
</dbReference>
<accession>A0ABR9E7Q8</accession>
<keyword evidence="5" id="KW-1185">Reference proteome</keyword>
<dbReference type="Proteomes" id="UP000615755">
    <property type="component" value="Unassembled WGS sequence"/>
</dbReference>
<dbReference type="Pfam" id="PF00072">
    <property type="entry name" value="Response_reg"/>
    <property type="match status" value="1"/>
</dbReference>
<protein>
    <recommendedName>
        <fullName evidence="3">Response regulatory domain-containing protein</fullName>
    </recommendedName>
</protein>
<evidence type="ECO:0000313" key="4">
    <source>
        <dbReference type="EMBL" id="MBE0367029.1"/>
    </source>
</evidence>
<evidence type="ECO:0000256" key="2">
    <source>
        <dbReference type="PROSITE-ProRule" id="PRU00169"/>
    </source>
</evidence>
<dbReference type="SMART" id="SM00448">
    <property type="entry name" value="REC"/>
    <property type="match status" value="1"/>
</dbReference>
<evidence type="ECO:0000313" key="5">
    <source>
        <dbReference type="Proteomes" id="UP000615755"/>
    </source>
</evidence>
<dbReference type="InterPro" id="IPR011006">
    <property type="entry name" value="CheY-like_superfamily"/>
</dbReference>
<comment type="caution">
    <text evidence="4">The sequence shown here is derived from an EMBL/GenBank/DDBJ whole genome shotgun (WGS) entry which is preliminary data.</text>
</comment>
<keyword evidence="1 2" id="KW-0597">Phosphoprotein</keyword>
<dbReference type="EMBL" id="AQGV01000011">
    <property type="protein sequence ID" value="MBE0367029.1"/>
    <property type="molecule type" value="Genomic_DNA"/>
</dbReference>
<reference evidence="4 5" key="1">
    <citation type="submission" date="2015-03" db="EMBL/GenBank/DDBJ databases">
        <title>Genome sequence of Pseudoalteromonas aurantia.</title>
        <authorList>
            <person name="Xie B.-B."/>
            <person name="Rong J.-C."/>
            <person name="Qin Q.-L."/>
            <person name="Zhang Y.-Z."/>
        </authorList>
    </citation>
    <scope>NUCLEOTIDE SEQUENCE [LARGE SCALE GENOMIC DNA]</scope>
    <source>
        <strain evidence="4 5">208</strain>
    </source>
</reference>
<sequence length="371" mass="41683">MTTPRILIIDDEDFYRTLLQKTFAHFTVDVACSGEQGVERAQTFKPDLILLDVVMTGISGFEVCTQLRNMQVMQTTPIVFISSLTSVDGHIKAYEIGANDFISKTVHPDEIKIKVEAILTAEQQHYEALDTIDETESLLLDLQKQNAYMKAISLFMQASHYCADMKSLTQVLLNTVHSLNLNGVIHFKQTKNTVSSSNHVAKLEKELLSHHKDLDHIHKLAQGAVIFNWQSVVFLAKNVGEQLDVIAHLMDALEMAITHIMRQASLVAQILSIETHNKAILDSIQSSVNNSKSHLKSQLFESGLVSQFDLQDESDLDKLITDSGDDLYQLIHNFNGNAEKVTTLLGTLKKPPHELRFLFKENPQDSNNVLF</sequence>
<dbReference type="InterPro" id="IPR050595">
    <property type="entry name" value="Bact_response_regulator"/>
</dbReference>
<organism evidence="4 5">
    <name type="scientific">Pseudoalteromonas aurantia 208</name>
    <dbReference type="NCBI Taxonomy" id="1314867"/>
    <lineage>
        <taxon>Bacteria</taxon>
        <taxon>Pseudomonadati</taxon>
        <taxon>Pseudomonadota</taxon>
        <taxon>Gammaproteobacteria</taxon>
        <taxon>Alteromonadales</taxon>
        <taxon>Pseudoalteromonadaceae</taxon>
        <taxon>Pseudoalteromonas</taxon>
    </lineage>
</organism>
<dbReference type="SUPFAM" id="SSF52172">
    <property type="entry name" value="CheY-like"/>
    <property type="match status" value="1"/>
</dbReference>
<dbReference type="InterPro" id="IPR001789">
    <property type="entry name" value="Sig_transdc_resp-reg_receiver"/>
</dbReference>
<dbReference type="RefSeq" id="WP_192506496.1">
    <property type="nucleotide sequence ID" value="NZ_AQGV01000011.1"/>
</dbReference>
<dbReference type="PANTHER" id="PTHR44591">
    <property type="entry name" value="STRESS RESPONSE REGULATOR PROTEIN 1"/>
    <property type="match status" value="1"/>
</dbReference>
<gene>
    <name evidence="4" type="ORF">PAUR_a0323</name>
</gene>
<feature type="modified residue" description="4-aspartylphosphate" evidence="2">
    <location>
        <position position="52"/>
    </location>
</feature>
<evidence type="ECO:0000259" key="3">
    <source>
        <dbReference type="PROSITE" id="PS50110"/>
    </source>
</evidence>
<name>A0ABR9E7Q8_9GAMM</name>
<dbReference type="PROSITE" id="PS50110">
    <property type="entry name" value="RESPONSE_REGULATORY"/>
    <property type="match status" value="1"/>
</dbReference>
<proteinExistence type="predicted"/>
<dbReference type="PANTHER" id="PTHR44591:SF3">
    <property type="entry name" value="RESPONSE REGULATORY DOMAIN-CONTAINING PROTEIN"/>
    <property type="match status" value="1"/>
</dbReference>